<reference evidence="2" key="2">
    <citation type="submission" date="2022-10" db="EMBL/GenBank/DDBJ databases">
        <authorList>
            <person name="Aronson H.S."/>
        </authorList>
    </citation>
    <scope>NUCLEOTIDE SEQUENCE</scope>
    <source>
        <strain evidence="2">RS19-109</strain>
    </source>
</reference>
<dbReference type="RefSeq" id="WP_307631833.1">
    <property type="nucleotide sequence ID" value="NZ_JAPHEH010000001.1"/>
</dbReference>
<dbReference type="EMBL" id="JAPHEH010000001">
    <property type="protein sequence ID" value="MDG4474853.1"/>
    <property type="molecule type" value="Genomic_DNA"/>
</dbReference>
<comment type="caution">
    <text evidence="2">The sequence shown here is derived from an EMBL/GenBank/DDBJ whole genome shotgun (WGS) entry which is preliminary data.</text>
</comment>
<dbReference type="AlphaFoldDB" id="A0A9X4MG02"/>
<reference evidence="2" key="1">
    <citation type="journal article" date="2022" name="bioRxiv">
        <title>Thiovibrio frasassiensisgen. nov., sp. nov., an autotrophic, elemental sulfur disproportionating bacterium isolated from sulfidic karst sediment, and proposal of Thiovibrionaceae fam. nov.</title>
        <authorList>
            <person name="Aronson H."/>
            <person name="Thomas C."/>
            <person name="Bhattacharyya M."/>
            <person name="Eckstein S."/>
            <person name="Jensen S."/>
            <person name="Barco R."/>
            <person name="Macalady J."/>
            <person name="Amend J."/>
        </authorList>
    </citation>
    <scope>NUCLEOTIDE SEQUENCE</scope>
    <source>
        <strain evidence="2">RS19-109</strain>
    </source>
</reference>
<keyword evidence="3" id="KW-1185">Reference proteome</keyword>
<protein>
    <submittedName>
        <fullName evidence="2">DUF362 domain-containing protein</fullName>
    </submittedName>
</protein>
<dbReference type="Proteomes" id="UP001154240">
    <property type="component" value="Unassembled WGS sequence"/>
</dbReference>
<accession>A0A9X4MG02</accession>
<feature type="domain" description="DUF362" evidence="1">
    <location>
        <begin position="42"/>
        <end position="237"/>
    </location>
</feature>
<name>A0A9X4MG02_9BACT</name>
<dbReference type="Pfam" id="PF04015">
    <property type="entry name" value="DUF362"/>
    <property type="match status" value="1"/>
</dbReference>
<evidence type="ECO:0000313" key="3">
    <source>
        <dbReference type="Proteomes" id="UP001154240"/>
    </source>
</evidence>
<proteinExistence type="predicted"/>
<organism evidence="2 3">
    <name type="scientific">Thiovibrio frasassiensis</name>
    <dbReference type="NCBI Taxonomy" id="2984131"/>
    <lineage>
        <taxon>Bacteria</taxon>
        <taxon>Pseudomonadati</taxon>
        <taxon>Thermodesulfobacteriota</taxon>
        <taxon>Desulfobulbia</taxon>
        <taxon>Desulfobulbales</taxon>
        <taxon>Thiovibrionaceae</taxon>
        <taxon>Thiovibrio</taxon>
    </lineage>
</organism>
<dbReference type="InterPro" id="IPR007160">
    <property type="entry name" value="DUF362"/>
</dbReference>
<evidence type="ECO:0000259" key="1">
    <source>
        <dbReference type="Pfam" id="PF04015"/>
    </source>
</evidence>
<sequence length="308" mass="32934">MELDASEVGLVACSQYERRLLKERVELLCNALGFKISAGSRVLLKPNLVSAVRNKSLACTHPEVVAAVAEWFLDHGAQVRVGDSPAFGTALGVMAACGMSAALKGLPVTLVNFDNPEPTRLASGLSVGVARAVGECDLLVNLPKIKAHGQLYLSLAVKNYFGVVVGFRKPWLHARYGDVANRFEEMLVDLLDVLPGGITLADGVEAMHVDGPVAGKPFPLHLLAGGLNPVSLDTALLAVLGLPPEASPVWRECRRRQLAGCGLAELSFPLARPEEVAVQGFQAPSRLKPVSFHPWRLLSGTVKRLMAR</sequence>
<evidence type="ECO:0000313" key="2">
    <source>
        <dbReference type="EMBL" id="MDG4474853.1"/>
    </source>
</evidence>
<gene>
    <name evidence="2" type="ORF">OLX77_01595</name>
</gene>